<dbReference type="InterPro" id="IPR002509">
    <property type="entry name" value="NODB_dom"/>
</dbReference>
<dbReference type="AlphaFoldDB" id="A0A6S7F552"/>
<dbReference type="PANTHER" id="PTHR47561:SF1">
    <property type="entry name" value="POLYSACCHARIDE DEACETYLASE FAMILY PROTEIN (AFU_ORTHOLOGUE AFUA_6G05030)"/>
    <property type="match status" value="1"/>
</dbReference>
<dbReference type="Gene3D" id="3.20.20.370">
    <property type="entry name" value="Glycoside hydrolase/deacetylase"/>
    <property type="match status" value="1"/>
</dbReference>
<dbReference type="RefSeq" id="WP_175201837.1">
    <property type="nucleotide sequence ID" value="NZ_CADILH010000007.1"/>
</dbReference>
<reference evidence="2 3" key="1">
    <citation type="submission" date="2020-04" db="EMBL/GenBank/DDBJ databases">
        <authorList>
            <person name="De Canck E."/>
        </authorList>
    </citation>
    <scope>NUCLEOTIDE SEQUENCE [LARGE SCALE GENOMIC DNA]</scope>
    <source>
        <strain evidence="2 3">LMG 6000</strain>
    </source>
</reference>
<dbReference type="EMBL" id="CADILH010000007">
    <property type="protein sequence ID" value="CAB3935139.1"/>
    <property type="molecule type" value="Genomic_DNA"/>
</dbReference>
<dbReference type="Pfam" id="PF01522">
    <property type="entry name" value="Polysacc_deac_1"/>
    <property type="match status" value="1"/>
</dbReference>
<proteinExistence type="predicted"/>
<dbReference type="GO" id="GO:0005975">
    <property type="term" value="P:carbohydrate metabolic process"/>
    <property type="evidence" value="ECO:0007669"/>
    <property type="project" value="InterPro"/>
</dbReference>
<gene>
    <name evidence="2" type="ORF">LMG6000_04175</name>
</gene>
<evidence type="ECO:0000313" key="2">
    <source>
        <dbReference type="EMBL" id="CAB3935139.1"/>
    </source>
</evidence>
<evidence type="ECO:0000259" key="1">
    <source>
        <dbReference type="PROSITE" id="PS51677"/>
    </source>
</evidence>
<evidence type="ECO:0000313" key="3">
    <source>
        <dbReference type="Proteomes" id="UP000494183"/>
    </source>
</evidence>
<dbReference type="SUPFAM" id="SSF88713">
    <property type="entry name" value="Glycoside hydrolase/deacetylase"/>
    <property type="match status" value="1"/>
</dbReference>
<dbReference type="InterPro" id="IPR011330">
    <property type="entry name" value="Glyco_hydro/deAcase_b/a-brl"/>
</dbReference>
<dbReference type="Proteomes" id="UP000494183">
    <property type="component" value="Unassembled WGS sequence"/>
</dbReference>
<protein>
    <recommendedName>
        <fullName evidence="1">NodB homology domain-containing protein</fullName>
    </recommendedName>
</protein>
<accession>A0A6S7F552</accession>
<name>A0A6S7F552_9BURK</name>
<sequence length="274" mass="29669">MLCITFDNFGSAAGDALPWPCPASIPASEWAAYNQIGLELGHPRILQLLDELQIRCTYFAEGYAALRYPDELLAWHAAGHEIAMHGWKHEMWTGIASREEEDRLIQLAVSSIRGLTGLAPVGFRPPGLAINPWTDELLATHGIRYVSLSLVGGSDAARAPAPGATAPMPTRVAVLPTDPALIDGAVIHPRFGGIFGTLDATAAYEQLYLSALAHETARPDEPWVLVVHPFTSGNRAWFGFEQFMRRLALAFGPARFALAKDAVPSTTHARAPLD</sequence>
<organism evidence="2 3">
    <name type="scientific">Achromobacter insolitus</name>
    <dbReference type="NCBI Taxonomy" id="217204"/>
    <lineage>
        <taxon>Bacteria</taxon>
        <taxon>Pseudomonadati</taxon>
        <taxon>Pseudomonadota</taxon>
        <taxon>Betaproteobacteria</taxon>
        <taxon>Burkholderiales</taxon>
        <taxon>Alcaligenaceae</taxon>
        <taxon>Achromobacter</taxon>
    </lineage>
</organism>
<feature type="domain" description="NodB homology" evidence="1">
    <location>
        <begin position="27"/>
        <end position="274"/>
    </location>
</feature>
<dbReference type="GO" id="GO:0016810">
    <property type="term" value="F:hydrolase activity, acting on carbon-nitrogen (but not peptide) bonds"/>
    <property type="evidence" value="ECO:0007669"/>
    <property type="project" value="InterPro"/>
</dbReference>
<keyword evidence="3" id="KW-1185">Reference proteome</keyword>
<dbReference type="PROSITE" id="PS51677">
    <property type="entry name" value="NODB"/>
    <property type="match status" value="1"/>
</dbReference>
<dbReference type="PANTHER" id="PTHR47561">
    <property type="entry name" value="POLYSACCHARIDE DEACETYLASE FAMILY PROTEIN (AFU_ORTHOLOGUE AFUA_6G05030)"/>
    <property type="match status" value="1"/>
</dbReference>